<dbReference type="EMBL" id="CAJVCH010014549">
    <property type="protein sequence ID" value="CAG7678301.1"/>
    <property type="molecule type" value="Genomic_DNA"/>
</dbReference>
<dbReference type="InterPro" id="IPR002738">
    <property type="entry name" value="RNase_P_p30"/>
</dbReference>
<protein>
    <submittedName>
        <fullName evidence="1">Uncharacterized protein</fullName>
    </submittedName>
</protein>
<name>A0A8J2NN90_9HEXA</name>
<organism evidence="1 2">
    <name type="scientific">Allacma fusca</name>
    <dbReference type="NCBI Taxonomy" id="39272"/>
    <lineage>
        <taxon>Eukaryota</taxon>
        <taxon>Metazoa</taxon>
        <taxon>Ecdysozoa</taxon>
        <taxon>Arthropoda</taxon>
        <taxon>Hexapoda</taxon>
        <taxon>Collembola</taxon>
        <taxon>Symphypleona</taxon>
        <taxon>Sminthuridae</taxon>
        <taxon>Allacma</taxon>
    </lineage>
</organism>
<sequence>MLQSTWLVSNGIKRKKDYCDLNIPTSVNCQQVCAKAFQLGYKILAINTIVVARECVATATGKIGKKRKFEKRDSGTVAANAITASDNAETGVPRPGEYGWIDELLEENPGCRILRRLTIIFGDVSDLHKVITHANCALYDVIGVVPVHADAVQACLTARHLAFDVISFDLEGPYWMKKVNISRQKGSMAADREIYFEITYSAGLHDESACENMIYTAHRLLEDACTKRIKNIIISSGAAKPEELRAPKDMNAFGFILGLNETASIQSVREHPLRIVQNADSRKHGKTWVTFKPFNQSDPDVAI</sequence>
<dbReference type="PANTHER" id="PTHR13031:SF0">
    <property type="entry name" value="RIBONUCLEASE P PROTEIN SUBUNIT P30"/>
    <property type="match status" value="1"/>
</dbReference>
<dbReference type="Proteomes" id="UP000708208">
    <property type="component" value="Unassembled WGS sequence"/>
</dbReference>
<dbReference type="PANTHER" id="PTHR13031">
    <property type="entry name" value="RIBONUCLEASE P SUBUNIT P30"/>
    <property type="match status" value="1"/>
</dbReference>
<dbReference type="GO" id="GO:0008033">
    <property type="term" value="P:tRNA processing"/>
    <property type="evidence" value="ECO:0007669"/>
    <property type="project" value="InterPro"/>
</dbReference>
<dbReference type="OrthoDB" id="17948at2759"/>
<dbReference type="Pfam" id="PF01876">
    <property type="entry name" value="RNase_P_p30"/>
    <property type="match status" value="1"/>
</dbReference>
<evidence type="ECO:0000313" key="1">
    <source>
        <dbReference type="EMBL" id="CAG7678301.1"/>
    </source>
</evidence>
<gene>
    <name evidence="1" type="ORF">AFUS01_LOCUS2545</name>
</gene>
<accession>A0A8J2NN90</accession>
<dbReference type="AlphaFoldDB" id="A0A8J2NN90"/>
<proteinExistence type="predicted"/>
<reference evidence="1" key="1">
    <citation type="submission" date="2021-06" db="EMBL/GenBank/DDBJ databases">
        <authorList>
            <person name="Hodson N. C."/>
            <person name="Mongue J. A."/>
            <person name="Jaron S. K."/>
        </authorList>
    </citation>
    <scope>NUCLEOTIDE SEQUENCE</scope>
</reference>
<comment type="caution">
    <text evidence="1">The sequence shown here is derived from an EMBL/GenBank/DDBJ whole genome shotgun (WGS) entry which is preliminary data.</text>
</comment>
<dbReference type="GO" id="GO:0003723">
    <property type="term" value="F:RNA binding"/>
    <property type="evidence" value="ECO:0007669"/>
    <property type="project" value="TreeGrafter"/>
</dbReference>
<keyword evidence="2" id="KW-1185">Reference proteome</keyword>
<dbReference type="GO" id="GO:0005655">
    <property type="term" value="C:nucleolar ribonuclease P complex"/>
    <property type="evidence" value="ECO:0007669"/>
    <property type="project" value="TreeGrafter"/>
</dbReference>
<evidence type="ECO:0000313" key="2">
    <source>
        <dbReference type="Proteomes" id="UP000708208"/>
    </source>
</evidence>